<dbReference type="Proteomes" id="UP000273083">
    <property type="component" value="Unassembled WGS sequence"/>
</dbReference>
<dbReference type="AlphaFoldDB" id="A0A3N1Y3E6"/>
<feature type="domain" description="N-acetyltransferase" evidence="1">
    <location>
        <begin position="11"/>
        <end position="175"/>
    </location>
</feature>
<protein>
    <submittedName>
        <fullName evidence="2">Ribosomal-protein-alanine N-acetyltransferase</fullName>
    </submittedName>
</protein>
<dbReference type="PROSITE" id="PS51186">
    <property type="entry name" value="GNAT"/>
    <property type="match status" value="1"/>
</dbReference>
<dbReference type="InterPro" id="IPR051531">
    <property type="entry name" value="N-acetyltransferase"/>
</dbReference>
<sequence>MKTPILDTKRLILRPLCMDDAERVFSCWENDPDVAKYMFWVSHDDINKTKSWVEWEVSKIVSDDWYRWGFVEKETGLLIGTGLIYLEEEYGKFEIGYNLGKEAWGKGYATEAMKETIKFAKEKLELREIVGRHAKENTGSENVLKKLGFEYVKDISYECNHGKVIMEGKEYILKI</sequence>
<proteinExistence type="predicted"/>
<gene>
    <name evidence="2" type="ORF">EDD66_101416</name>
</gene>
<dbReference type="EMBL" id="RJVG01000001">
    <property type="protein sequence ID" value="ROR31797.1"/>
    <property type="molecule type" value="Genomic_DNA"/>
</dbReference>
<dbReference type="OrthoDB" id="9798081at2"/>
<accession>A0A3N1Y3E6</accession>
<dbReference type="GO" id="GO:0016747">
    <property type="term" value="F:acyltransferase activity, transferring groups other than amino-acyl groups"/>
    <property type="evidence" value="ECO:0007669"/>
    <property type="project" value="InterPro"/>
</dbReference>
<dbReference type="PANTHER" id="PTHR43792">
    <property type="entry name" value="GNAT FAMILY, PUTATIVE (AFU_ORTHOLOGUE AFUA_3G00765)-RELATED-RELATED"/>
    <property type="match status" value="1"/>
</dbReference>
<dbReference type="Pfam" id="PF13302">
    <property type="entry name" value="Acetyltransf_3"/>
    <property type="match status" value="1"/>
</dbReference>
<evidence type="ECO:0000313" key="3">
    <source>
        <dbReference type="Proteomes" id="UP000273083"/>
    </source>
</evidence>
<evidence type="ECO:0000259" key="1">
    <source>
        <dbReference type="PROSITE" id="PS51186"/>
    </source>
</evidence>
<dbReference type="SUPFAM" id="SSF55729">
    <property type="entry name" value="Acyl-CoA N-acyltransferases (Nat)"/>
    <property type="match status" value="1"/>
</dbReference>
<evidence type="ECO:0000313" key="2">
    <source>
        <dbReference type="EMBL" id="ROR31797.1"/>
    </source>
</evidence>
<dbReference type="InterPro" id="IPR016181">
    <property type="entry name" value="Acyl_CoA_acyltransferase"/>
</dbReference>
<dbReference type="PANTHER" id="PTHR43792:SF1">
    <property type="entry name" value="N-ACETYLTRANSFERASE DOMAIN-CONTAINING PROTEIN"/>
    <property type="match status" value="1"/>
</dbReference>
<keyword evidence="3" id="KW-1185">Reference proteome</keyword>
<name>A0A3N1Y3E6_9FIRM</name>
<reference evidence="2 3" key="1">
    <citation type="submission" date="2018-11" db="EMBL/GenBank/DDBJ databases">
        <title>Genomic Encyclopedia of Type Strains, Phase IV (KMG-IV): sequencing the most valuable type-strain genomes for metagenomic binning, comparative biology and taxonomic classification.</title>
        <authorList>
            <person name="Goeker M."/>
        </authorList>
    </citation>
    <scope>NUCLEOTIDE SEQUENCE [LARGE SCALE GENOMIC DNA]</scope>
    <source>
        <strain evidence="2 3">DSM 26537</strain>
    </source>
</reference>
<comment type="caution">
    <text evidence="2">The sequence shown here is derived from an EMBL/GenBank/DDBJ whole genome shotgun (WGS) entry which is preliminary data.</text>
</comment>
<dbReference type="InterPro" id="IPR000182">
    <property type="entry name" value="GNAT_dom"/>
</dbReference>
<keyword evidence="2" id="KW-0808">Transferase</keyword>
<organism evidence="2 3">
    <name type="scientific">Mobilisporobacter senegalensis</name>
    <dbReference type="NCBI Taxonomy" id="1329262"/>
    <lineage>
        <taxon>Bacteria</taxon>
        <taxon>Bacillati</taxon>
        <taxon>Bacillota</taxon>
        <taxon>Clostridia</taxon>
        <taxon>Lachnospirales</taxon>
        <taxon>Lachnospiraceae</taxon>
        <taxon>Mobilisporobacter</taxon>
    </lineage>
</organism>
<dbReference type="RefSeq" id="WP_123607883.1">
    <property type="nucleotide sequence ID" value="NZ_RJVG01000001.1"/>
</dbReference>
<dbReference type="Gene3D" id="3.40.630.30">
    <property type="match status" value="1"/>
</dbReference>